<dbReference type="SUPFAM" id="SSF55729">
    <property type="entry name" value="Acyl-CoA N-acyltransferases (Nat)"/>
    <property type="match status" value="1"/>
</dbReference>
<dbReference type="OrthoDB" id="9812192at2"/>
<dbReference type="AlphaFoldDB" id="A0A512DBW3"/>
<protein>
    <submittedName>
        <fullName evidence="2">Acetyltransferase</fullName>
    </submittedName>
</protein>
<reference evidence="2 3" key="1">
    <citation type="submission" date="2019-07" db="EMBL/GenBank/DDBJ databases">
        <title>Whole genome shotgun sequence of Cellulomonas aerilata NBRC 106308.</title>
        <authorList>
            <person name="Hosoyama A."/>
            <person name="Uohara A."/>
            <person name="Ohji S."/>
            <person name="Ichikawa N."/>
        </authorList>
    </citation>
    <scope>NUCLEOTIDE SEQUENCE [LARGE SCALE GENOMIC DNA]</scope>
    <source>
        <strain evidence="2 3">NBRC 106308</strain>
    </source>
</reference>
<dbReference type="PROSITE" id="PS51186">
    <property type="entry name" value="GNAT"/>
    <property type="match status" value="1"/>
</dbReference>
<name>A0A512DBW3_9CELL</name>
<sequence length="156" mass="17148">MLTREYAGSDAAATLDLFTRAITTTGRARYTAEQVAAWLGSPRDPAQWNADRLRVYTAVAEIDGQVGGFTDLGDDGYVDRLFVHPALGRRGVGQALLQHVRTVAADRGLVELTTHASLVARPVFERAGFHAVHDDVVRRDDVELLRFFMRAPVAKT</sequence>
<dbReference type="PANTHER" id="PTHR43451:SF1">
    <property type="entry name" value="ACETYLTRANSFERASE"/>
    <property type="match status" value="1"/>
</dbReference>
<dbReference type="PANTHER" id="PTHR43451">
    <property type="entry name" value="ACETYLTRANSFERASE (GNAT) FAMILY PROTEIN"/>
    <property type="match status" value="1"/>
</dbReference>
<proteinExistence type="predicted"/>
<dbReference type="Proteomes" id="UP000321181">
    <property type="component" value="Unassembled WGS sequence"/>
</dbReference>
<evidence type="ECO:0000259" key="1">
    <source>
        <dbReference type="PROSITE" id="PS51186"/>
    </source>
</evidence>
<dbReference type="Gene3D" id="3.40.630.30">
    <property type="match status" value="1"/>
</dbReference>
<organism evidence="2 3">
    <name type="scientific">Cellulomonas aerilata</name>
    <dbReference type="NCBI Taxonomy" id="515326"/>
    <lineage>
        <taxon>Bacteria</taxon>
        <taxon>Bacillati</taxon>
        <taxon>Actinomycetota</taxon>
        <taxon>Actinomycetes</taxon>
        <taxon>Micrococcales</taxon>
        <taxon>Cellulomonadaceae</taxon>
        <taxon>Cellulomonas</taxon>
    </lineage>
</organism>
<dbReference type="InterPro" id="IPR016181">
    <property type="entry name" value="Acyl_CoA_acyltransferase"/>
</dbReference>
<accession>A0A512DBW3</accession>
<dbReference type="InterPro" id="IPR052564">
    <property type="entry name" value="N-acetyltrans/Recomb-assoc"/>
</dbReference>
<dbReference type="EMBL" id="BJYY01000013">
    <property type="protein sequence ID" value="GEO33971.1"/>
    <property type="molecule type" value="Genomic_DNA"/>
</dbReference>
<dbReference type="GO" id="GO:0016747">
    <property type="term" value="F:acyltransferase activity, transferring groups other than amino-acyl groups"/>
    <property type="evidence" value="ECO:0007669"/>
    <property type="project" value="InterPro"/>
</dbReference>
<comment type="caution">
    <text evidence="2">The sequence shown here is derived from an EMBL/GenBank/DDBJ whole genome shotgun (WGS) entry which is preliminary data.</text>
</comment>
<dbReference type="CDD" id="cd04301">
    <property type="entry name" value="NAT_SF"/>
    <property type="match status" value="1"/>
</dbReference>
<dbReference type="InterPro" id="IPR000182">
    <property type="entry name" value="GNAT_dom"/>
</dbReference>
<evidence type="ECO:0000313" key="2">
    <source>
        <dbReference type="EMBL" id="GEO33971.1"/>
    </source>
</evidence>
<feature type="domain" description="N-acetyltransferase" evidence="1">
    <location>
        <begin position="1"/>
        <end position="154"/>
    </location>
</feature>
<evidence type="ECO:0000313" key="3">
    <source>
        <dbReference type="Proteomes" id="UP000321181"/>
    </source>
</evidence>
<gene>
    <name evidence="2" type="ORF">CAE01nite_16960</name>
</gene>
<dbReference type="Pfam" id="PF13673">
    <property type="entry name" value="Acetyltransf_10"/>
    <property type="match status" value="1"/>
</dbReference>
<keyword evidence="2" id="KW-0808">Transferase</keyword>
<dbReference type="RefSeq" id="WP_146902827.1">
    <property type="nucleotide sequence ID" value="NZ_BAAARM010000003.1"/>
</dbReference>
<keyword evidence="3" id="KW-1185">Reference proteome</keyword>